<keyword evidence="9" id="KW-0052">Apoplast</keyword>
<evidence type="ECO:0000256" key="4">
    <source>
        <dbReference type="ARBA" id="ARBA00023180"/>
    </source>
</evidence>
<dbReference type="EMBL" id="HG739086">
    <property type="protein sequence ID" value="CDO98590.1"/>
    <property type="molecule type" value="Genomic_DNA"/>
</dbReference>
<dbReference type="InterPro" id="IPR008263">
    <property type="entry name" value="GH16_AS"/>
</dbReference>
<dbReference type="FunFam" id="2.60.120.200:FF:000025">
    <property type="entry name" value="Xyloglucan endotransglucosylase/hydrolase"/>
    <property type="match status" value="1"/>
</dbReference>
<reference evidence="12" key="1">
    <citation type="journal article" date="2014" name="Science">
        <title>The coffee genome provides insight into the convergent evolution of caffeine biosynthesis.</title>
        <authorList>
            <person name="Denoeud F."/>
            <person name="Carretero-Paulet L."/>
            <person name="Dereeper A."/>
            <person name="Droc G."/>
            <person name="Guyot R."/>
            <person name="Pietrella M."/>
            <person name="Zheng C."/>
            <person name="Alberti A."/>
            <person name="Anthony F."/>
            <person name="Aprea G."/>
            <person name="Aury J.M."/>
            <person name="Bento P."/>
            <person name="Bernard M."/>
            <person name="Bocs S."/>
            <person name="Campa C."/>
            <person name="Cenci A."/>
            <person name="Combes M.C."/>
            <person name="Crouzillat D."/>
            <person name="Da Silva C."/>
            <person name="Daddiego L."/>
            <person name="De Bellis F."/>
            <person name="Dussert S."/>
            <person name="Garsmeur O."/>
            <person name="Gayraud T."/>
            <person name="Guignon V."/>
            <person name="Jahn K."/>
            <person name="Jamilloux V."/>
            <person name="Joet T."/>
            <person name="Labadie K."/>
            <person name="Lan T."/>
            <person name="Leclercq J."/>
            <person name="Lepelley M."/>
            <person name="Leroy T."/>
            <person name="Li L.T."/>
            <person name="Librado P."/>
            <person name="Lopez L."/>
            <person name="Munoz A."/>
            <person name="Noel B."/>
            <person name="Pallavicini A."/>
            <person name="Perrotta G."/>
            <person name="Poncet V."/>
            <person name="Pot D."/>
            <person name="Priyono X."/>
            <person name="Rigoreau M."/>
            <person name="Rouard M."/>
            <person name="Rozas J."/>
            <person name="Tranchant-Dubreuil C."/>
            <person name="VanBuren R."/>
            <person name="Zhang Q."/>
            <person name="Andrade A.C."/>
            <person name="Argout X."/>
            <person name="Bertrand B."/>
            <person name="de Kochko A."/>
            <person name="Graziosi G."/>
            <person name="Henry R.J."/>
            <person name="Jayarama X."/>
            <person name="Ming R."/>
            <person name="Nagai C."/>
            <person name="Rounsley S."/>
            <person name="Sankoff D."/>
            <person name="Giuliano G."/>
            <person name="Albert V.A."/>
            <person name="Wincker P."/>
            <person name="Lashermes P."/>
        </authorList>
    </citation>
    <scope>NUCLEOTIDE SEQUENCE [LARGE SCALE GENOMIC DNA]</scope>
    <source>
        <strain evidence="12">cv. DH200-94</strain>
    </source>
</reference>
<dbReference type="CDD" id="cd02176">
    <property type="entry name" value="GH16_XET"/>
    <property type="match status" value="1"/>
</dbReference>
<proteinExistence type="inferred from homology"/>
<dbReference type="PIRSF" id="PIRSF005604">
    <property type="entry name" value="XET"/>
    <property type="match status" value="1"/>
</dbReference>
<feature type="domain" description="GH16" evidence="10">
    <location>
        <begin position="1"/>
        <end position="215"/>
    </location>
</feature>
<evidence type="ECO:0000256" key="8">
    <source>
        <dbReference type="PIRSR" id="PIRSR005604-2"/>
    </source>
</evidence>
<dbReference type="InterPro" id="IPR016455">
    <property type="entry name" value="XTH"/>
</dbReference>
<dbReference type="PANTHER" id="PTHR31062">
    <property type="entry name" value="XYLOGLUCAN ENDOTRANSGLUCOSYLASE/HYDROLASE PROTEIN 8-RELATED"/>
    <property type="match status" value="1"/>
</dbReference>
<evidence type="ECO:0000256" key="5">
    <source>
        <dbReference type="ARBA" id="ARBA00023295"/>
    </source>
</evidence>
<comment type="PTM">
    <text evidence="9">Contains at least one intrachain disulfide bond essential for its enzymatic activity.</text>
</comment>
<evidence type="ECO:0000256" key="1">
    <source>
        <dbReference type="ARBA" id="ARBA00022679"/>
    </source>
</evidence>
<dbReference type="EC" id="2.4.1.207" evidence="9"/>
<dbReference type="InParanoid" id="A0A068TQI9"/>
<dbReference type="SUPFAM" id="SSF49899">
    <property type="entry name" value="Concanavalin A-like lectins/glucanases"/>
    <property type="match status" value="1"/>
</dbReference>
<comment type="function">
    <text evidence="9">Catalyzes xyloglucan endohydrolysis (XEH) and/or endotransglycosylation (XET). Cleaves and religates xyloglucan polymers, an essential constituent of the primary cell wall, and thereby participates in cell wall construction of growing tissues.</text>
</comment>
<dbReference type="InterPro" id="IPR010713">
    <property type="entry name" value="XET_C"/>
</dbReference>
<comment type="similarity">
    <text evidence="6">Belongs to the glycosyl hydrolase 16 family. XTH group 1 subfamily.</text>
</comment>
<feature type="active site" description="Nucleophile" evidence="7">
    <location>
        <position position="101"/>
    </location>
</feature>
<dbReference type="GO" id="GO:0010411">
    <property type="term" value="P:xyloglucan metabolic process"/>
    <property type="evidence" value="ECO:0007669"/>
    <property type="project" value="InterPro"/>
</dbReference>
<dbReference type="Pfam" id="PF00722">
    <property type="entry name" value="Glyco_hydro_16"/>
    <property type="match status" value="1"/>
</dbReference>
<protein>
    <recommendedName>
        <fullName evidence="9">Xyloglucan endotransglucosylase/hydrolase</fullName>
        <ecNumber evidence="9">2.4.1.207</ecNumber>
    </recommendedName>
</protein>
<dbReference type="STRING" id="49390.A0A068TQI9"/>
<evidence type="ECO:0000313" key="11">
    <source>
        <dbReference type="EMBL" id="CDO98590.1"/>
    </source>
</evidence>
<accession>A0A068TQI9</accession>
<feature type="active site" description="Proton donor" evidence="7">
    <location>
        <position position="105"/>
    </location>
</feature>
<evidence type="ECO:0000256" key="6">
    <source>
        <dbReference type="ARBA" id="ARBA00038488"/>
    </source>
</evidence>
<dbReference type="GO" id="GO:0042546">
    <property type="term" value="P:cell wall biogenesis"/>
    <property type="evidence" value="ECO:0007669"/>
    <property type="project" value="InterPro"/>
</dbReference>
<evidence type="ECO:0000313" key="12">
    <source>
        <dbReference type="Proteomes" id="UP000295252"/>
    </source>
</evidence>
<keyword evidence="5 9" id="KW-0326">Glycosidase</keyword>
<organism evidence="11 12">
    <name type="scientific">Coffea canephora</name>
    <name type="common">Robusta coffee</name>
    <dbReference type="NCBI Taxonomy" id="49390"/>
    <lineage>
        <taxon>Eukaryota</taxon>
        <taxon>Viridiplantae</taxon>
        <taxon>Streptophyta</taxon>
        <taxon>Embryophyta</taxon>
        <taxon>Tracheophyta</taxon>
        <taxon>Spermatophyta</taxon>
        <taxon>Magnoliopsida</taxon>
        <taxon>eudicotyledons</taxon>
        <taxon>Gunneridae</taxon>
        <taxon>Pentapetalae</taxon>
        <taxon>asterids</taxon>
        <taxon>lamiids</taxon>
        <taxon>Gentianales</taxon>
        <taxon>Rubiaceae</taxon>
        <taxon>Ixoroideae</taxon>
        <taxon>Gardenieae complex</taxon>
        <taxon>Bertiereae - Coffeeae clade</taxon>
        <taxon>Coffeeae</taxon>
        <taxon>Coffea</taxon>
    </lineage>
</organism>
<dbReference type="OrthoDB" id="4781at2759"/>
<dbReference type="InterPro" id="IPR044791">
    <property type="entry name" value="Beta-glucanase/XTH"/>
</dbReference>
<dbReference type="GO" id="GO:0071555">
    <property type="term" value="P:cell wall organization"/>
    <property type="evidence" value="ECO:0007669"/>
    <property type="project" value="UniProtKB-KW"/>
</dbReference>
<keyword evidence="3" id="KW-1015">Disulfide bond</keyword>
<keyword evidence="4" id="KW-0325">Glycoprotein</keyword>
<keyword evidence="9" id="KW-0964">Secreted</keyword>
<dbReference type="PROSITE" id="PS51762">
    <property type="entry name" value="GH16_2"/>
    <property type="match status" value="1"/>
</dbReference>
<dbReference type="GO" id="GO:0048046">
    <property type="term" value="C:apoplast"/>
    <property type="evidence" value="ECO:0007669"/>
    <property type="project" value="UniProtKB-SubCell"/>
</dbReference>
<dbReference type="Pfam" id="PF06955">
    <property type="entry name" value="XET_C"/>
    <property type="match status" value="1"/>
</dbReference>
<comment type="subcellular location">
    <subcellularLocation>
        <location evidence="9">Secreted</location>
        <location evidence="9">Cell wall</location>
    </subcellularLocation>
    <subcellularLocation>
        <location evidence="9">Secreted</location>
        <location evidence="9">Extracellular space</location>
        <location evidence="9">Apoplast</location>
    </subcellularLocation>
</comment>
<dbReference type="InterPro" id="IPR013320">
    <property type="entry name" value="ConA-like_dom_sf"/>
</dbReference>
<dbReference type="GO" id="GO:0004553">
    <property type="term" value="F:hydrolase activity, hydrolyzing O-glycosyl compounds"/>
    <property type="evidence" value="ECO:0007669"/>
    <property type="project" value="InterPro"/>
</dbReference>
<dbReference type="PhylomeDB" id="A0A068TQI9"/>
<dbReference type="Gene3D" id="2.60.120.200">
    <property type="match status" value="1"/>
</dbReference>
<dbReference type="Proteomes" id="UP000295252">
    <property type="component" value="Chromosome VI"/>
</dbReference>
<dbReference type="Gramene" id="CDO98590">
    <property type="protein sequence ID" value="CDO98590"/>
    <property type="gene ID" value="GSCOC_T00022745001"/>
</dbReference>
<evidence type="ECO:0000259" key="10">
    <source>
        <dbReference type="PROSITE" id="PS51762"/>
    </source>
</evidence>
<sequence>MQNFTMLRIFLLSFSYLAMFLNVMASAYFSELFEPIWAPDHITTQGDHVRLNLDSATGCGFMSKNKYLFGKISAQIKLVQGDSAGTVTAYYLTADGPNHDELDFEFLGNVSGEPYLVQTNLFVNGTGDREQRHSLWFDPTTDFHNYTFFWNHHFIIFQVDQVPIRVFEKKEEMGVQFPKAQAMGIHGSLWNGDDWATEGGRVKTNWSHSPFVVTFGSFEVDACAVSSGIDDAVAKCGKPGKFWWDKSSNKKLDKNQRRQLKMVQDKYLVYDYCKDTARFTQMPRECQN</sequence>
<evidence type="ECO:0000256" key="3">
    <source>
        <dbReference type="ARBA" id="ARBA00023157"/>
    </source>
</evidence>
<dbReference type="InterPro" id="IPR000757">
    <property type="entry name" value="Beta-glucanase-like"/>
</dbReference>
<keyword evidence="2 9" id="KW-0378">Hydrolase</keyword>
<dbReference type="OMA" id="QFWWDKP"/>
<gene>
    <name evidence="11" type="ORF">GSCOC_T00022745001</name>
</gene>
<keyword evidence="9" id="KW-0134">Cell wall</keyword>
<dbReference type="PROSITE" id="PS01034">
    <property type="entry name" value="GH16_1"/>
    <property type="match status" value="1"/>
</dbReference>
<keyword evidence="9" id="KW-0961">Cell wall biogenesis/degradation</keyword>
<evidence type="ECO:0000256" key="7">
    <source>
        <dbReference type="PIRSR" id="PIRSR005604-1"/>
    </source>
</evidence>
<dbReference type="GO" id="GO:0016762">
    <property type="term" value="F:xyloglucan:xyloglucosyl transferase activity"/>
    <property type="evidence" value="ECO:0007669"/>
    <property type="project" value="UniProtKB-EC"/>
</dbReference>
<feature type="glycosylation site" description="N-linked (GlcNAc...) asparagine" evidence="8">
    <location>
        <position position="109"/>
    </location>
</feature>
<name>A0A068TQI9_COFCA</name>
<keyword evidence="12" id="KW-1185">Reference proteome</keyword>
<evidence type="ECO:0000256" key="2">
    <source>
        <dbReference type="ARBA" id="ARBA00022801"/>
    </source>
</evidence>
<keyword evidence="1 9" id="KW-0808">Transferase</keyword>
<evidence type="ECO:0000256" key="9">
    <source>
        <dbReference type="RuleBase" id="RU361120"/>
    </source>
</evidence>
<dbReference type="AlphaFoldDB" id="A0A068TQI9"/>